<evidence type="ECO:0000313" key="3">
    <source>
        <dbReference type="Proteomes" id="UP000479190"/>
    </source>
</evidence>
<feature type="transmembrane region" description="Helical" evidence="1">
    <location>
        <begin position="145"/>
        <end position="163"/>
    </location>
</feature>
<keyword evidence="3" id="KW-1185">Reference proteome</keyword>
<evidence type="ECO:0000256" key="1">
    <source>
        <dbReference type="SAM" id="Phobius"/>
    </source>
</evidence>
<evidence type="ECO:0000313" key="2">
    <source>
        <dbReference type="EMBL" id="CAB0035927.1"/>
    </source>
</evidence>
<organism evidence="2 3">
    <name type="scientific">Trichogramma brassicae</name>
    <dbReference type="NCBI Taxonomy" id="86971"/>
    <lineage>
        <taxon>Eukaryota</taxon>
        <taxon>Metazoa</taxon>
        <taxon>Ecdysozoa</taxon>
        <taxon>Arthropoda</taxon>
        <taxon>Hexapoda</taxon>
        <taxon>Insecta</taxon>
        <taxon>Pterygota</taxon>
        <taxon>Neoptera</taxon>
        <taxon>Endopterygota</taxon>
        <taxon>Hymenoptera</taxon>
        <taxon>Apocrita</taxon>
        <taxon>Proctotrupomorpha</taxon>
        <taxon>Chalcidoidea</taxon>
        <taxon>Trichogrammatidae</taxon>
        <taxon>Trichogramma</taxon>
    </lineage>
</organism>
<proteinExistence type="predicted"/>
<sequence>MTLEQLPKPNLLLHRGMALLQQYSEKALGRVPSRVPTAYSLLTRFFKRTRISTIVANWRRWWSLMCSLNTLNYLVIPQFFKSVNYLKKFLKSINQFSRDSNSDDKINYGDVLDQDVEEEVTHESEKDQFFEPNDLWDFMQNGRPIGIISINIMISWIMFYNVGRKDYG</sequence>
<protein>
    <submittedName>
        <fullName evidence="2">Uncharacterized protein</fullName>
    </submittedName>
</protein>
<reference evidence="2 3" key="1">
    <citation type="submission" date="2020-02" db="EMBL/GenBank/DDBJ databases">
        <authorList>
            <person name="Ferguson B K."/>
        </authorList>
    </citation>
    <scope>NUCLEOTIDE SEQUENCE [LARGE SCALE GENOMIC DNA]</scope>
</reference>
<accession>A0A6H5IH27</accession>
<dbReference type="AlphaFoldDB" id="A0A6H5IH27"/>
<gene>
    <name evidence="2" type="ORF">TBRA_LOCUS7810</name>
</gene>
<feature type="transmembrane region" description="Helical" evidence="1">
    <location>
        <begin position="61"/>
        <end position="80"/>
    </location>
</feature>
<dbReference type="EMBL" id="CADCXV010000805">
    <property type="protein sequence ID" value="CAB0035927.1"/>
    <property type="molecule type" value="Genomic_DNA"/>
</dbReference>
<keyword evidence="1" id="KW-0472">Membrane</keyword>
<keyword evidence="1" id="KW-1133">Transmembrane helix</keyword>
<dbReference type="Proteomes" id="UP000479190">
    <property type="component" value="Unassembled WGS sequence"/>
</dbReference>
<name>A0A6H5IH27_9HYME</name>
<keyword evidence="1" id="KW-0812">Transmembrane</keyword>